<dbReference type="PANTHER" id="PTHR33446">
    <property type="entry name" value="PROTEIN TONB-RELATED"/>
    <property type="match status" value="1"/>
</dbReference>
<dbReference type="GO" id="GO:0055085">
    <property type="term" value="P:transmembrane transport"/>
    <property type="evidence" value="ECO:0007669"/>
    <property type="project" value="InterPro"/>
</dbReference>
<dbReference type="SUPFAM" id="SSF74653">
    <property type="entry name" value="TolA/TonB C-terminal domain"/>
    <property type="match status" value="1"/>
</dbReference>
<reference evidence="13" key="1">
    <citation type="submission" date="2021-05" db="EMBL/GenBank/DDBJ databases">
        <authorList>
            <person name="Pietrasiak N."/>
            <person name="Ward R."/>
            <person name="Stajich J.E."/>
            <person name="Kurbessoian T."/>
        </authorList>
    </citation>
    <scope>NUCLEOTIDE SEQUENCE</scope>
    <source>
        <strain evidence="13">JT2-VF2</strain>
    </source>
</reference>
<evidence type="ECO:0000256" key="5">
    <source>
        <dbReference type="ARBA" id="ARBA00022519"/>
    </source>
</evidence>
<evidence type="ECO:0000256" key="4">
    <source>
        <dbReference type="ARBA" id="ARBA00022475"/>
    </source>
</evidence>
<keyword evidence="3" id="KW-0813">Transport</keyword>
<evidence type="ECO:0000256" key="10">
    <source>
        <dbReference type="SAM" id="MobiDB-lite"/>
    </source>
</evidence>
<sequence>MSFSSIAVAQREKEAETLKSFLAFSLIGSLILHLGVLASGITNLLTRLPELEEEAIELTLVEPTELETPKPPEEIEEAKSVPKLESRSNRTSSSVSEASSIAVQSVPKAVTAPDPVQLTKPVTPPTNTPPVQKLNNFKPPVAKVPEPTATKPQQVTESEKPVEKTTPEIPQRPAPITANTTPIQSSAGVEQSGEKLRDLLGGTRDLRATQGSAGNSSGQTNNPVGGSAGSSVAVGTGTGSGTGTGNGIGTGSGSGTGTGNGIGTGSGSGTGTGNGSGAGRGETVATGPTSPRIRTEPESRGSGNGRAACQECRTKYPEAARRRGIEGRVEVAVDTDEKGNVTNVRIARSSGNRDLDEETIRQAREWKLKPAAGGRQGVAIATEFALQGSRRHREAQARKKRQREAEQRTQQTAASNPSPTEQAPRRRRRLVDSNITDIPRESIGEPRIRRRQPSSEAAATTRQTESRPTPRSGSQELRESLRQRQRPNVVTNSPQQSQPPKNRRRRRIEQPTTPSQSQLLESLRRSRRPSQSTEAPAATGNSNE</sequence>
<comment type="caution">
    <text evidence="13">The sequence shown here is derived from an EMBL/GenBank/DDBJ whole genome shotgun (WGS) entry which is preliminary data.</text>
</comment>
<evidence type="ECO:0000256" key="11">
    <source>
        <dbReference type="SAM" id="Phobius"/>
    </source>
</evidence>
<keyword evidence="8 11" id="KW-1133">Transmembrane helix</keyword>
<dbReference type="InterPro" id="IPR051045">
    <property type="entry name" value="TonB-dependent_transducer"/>
</dbReference>
<dbReference type="GO" id="GO:0031992">
    <property type="term" value="F:energy transducer activity"/>
    <property type="evidence" value="ECO:0007669"/>
    <property type="project" value="TreeGrafter"/>
</dbReference>
<evidence type="ECO:0000256" key="8">
    <source>
        <dbReference type="ARBA" id="ARBA00022989"/>
    </source>
</evidence>
<dbReference type="InterPro" id="IPR006260">
    <property type="entry name" value="TonB/TolA_C"/>
</dbReference>
<dbReference type="Gene3D" id="3.30.1150.10">
    <property type="match status" value="1"/>
</dbReference>
<keyword evidence="7" id="KW-0653">Protein transport</keyword>
<evidence type="ECO:0000256" key="3">
    <source>
        <dbReference type="ARBA" id="ARBA00022448"/>
    </source>
</evidence>
<evidence type="ECO:0000256" key="7">
    <source>
        <dbReference type="ARBA" id="ARBA00022927"/>
    </source>
</evidence>
<feature type="compositionally biased region" description="Polar residues" evidence="10">
    <location>
        <begin position="454"/>
        <end position="473"/>
    </location>
</feature>
<evidence type="ECO:0000256" key="1">
    <source>
        <dbReference type="ARBA" id="ARBA00004383"/>
    </source>
</evidence>
<evidence type="ECO:0000256" key="9">
    <source>
        <dbReference type="ARBA" id="ARBA00023136"/>
    </source>
</evidence>
<feature type="domain" description="TonB C-terminal" evidence="12">
    <location>
        <begin position="301"/>
        <end position="393"/>
    </location>
</feature>
<dbReference type="NCBIfam" id="TIGR01352">
    <property type="entry name" value="tonB_Cterm"/>
    <property type="match status" value="1"/>
</dbReference>
<feature type="compositionally biased region" description="Gly residues" evidence="10">
    <location>
        <begin position="236"/>
        <end position="280"/>
    </location>
</feature>
<feature type="compositionally biased region" description="Basic and acidic residues" evidence="10">
    <location>
        <begin position="438"/>
        <end position="447"/>
    </location>
</feature>
<dbReference type="PANTHER" id="PTHR33446:SF2">
    <property type="entry name" value="PROTEIN TONB"/>
    <property type="match status" value="1"/>
</dbReference>
<gene>
    <name evidence="13" type="ORF">KME32_11580</name>
</gene>
<dbReference type="PROSITE" id="PS52015">
    <property type="entry name" value="TONB_CTD"/>
    <property type="match status" value="1"/>
</dbReference>
<feature type="transmembrane region" description="Helical" evidence="11">
    <location>
        <begin position="21"/>
        <end position="41"/>
    </location>
</feature>
<accession>A0A951PXN0</accession>
<evidence type="ECO:0000256" key="6">
    <source>
        <dbReference type="ARBA" id="ARBA00022692"/>
    </source>
</evidence>
<keyword evidence="6 11" id="KW-0812">Transmembrane</keyword>
<reference evidence="13" key="2">
    <citation type="journal article" date="2022" name="Microbiol. Resour. Announc.">
        <title>Metagenome Sequencing to Explore Phylogenomics of Terrestrial Cyanobacteria.</title>
        <authorList>
            <person name="Ward R.D."/>
            <person name="Stajich J.E."/>
            <person name="Johansen J.R."/>
            <person name="Huntemann M."/>
            <person name="Clum A."/>
            <person name="Foster B."/>
            <person name="Foster B."/>
            <person name="Roux S."/>
            <person name="Palaniappan K."/>
            <person name="Varghese N."/>
            <person name="Mukherjee S."/>
            <person name="Reddy T.B.K."/>
            <person name="Daum C."/>
            <person name="Copeland A."/>
            <person name="Chen I.A."/>
            <person name="Ivanova N.N."/>
            <person name="Kyrpides N.C."/>
            <person name="Shapiro N."/>
            <person name="Eloe-Fadrosh E.A."/>
            <person name="Pietrasiak N."/>
        </authorList>
    </citation>
    <scope>NUCLEOTIDE SEQUENCE</scope>
    <source>
        <strain evidence="13">JT2-VF2</strain>
    </source>
</reference>
<dbReference type="InterPro" id="IPR037682">
    <property type="entry name" value="TonB_C"/>
</dbReference>
<feature type="compositionally biased region" description="Polar residues" evidence="10">
    <location>
        <begin position="177"/>
        <end position="189"/>
    </location>
</feature>
<evidence type="ECO:0000259" key="12">
    <source>
        <dbReference type="PROSITE" id="PS52015"/>
    </source>
</evidence>
<dbReference type="AlphaFoldDB" id="A0A951PXN0"/>
<feature type="compositionally biased region" description="Basic residues" evidence="10">
    <location>
        <begin position="389"/>
        <end position="402"/>
    </location>
</feature>
<feature type="region of interest" description="Disordered" evidence="10">
    <location>
        <begin position="63"/>
        <end position="358"/>
    </location>
</feature>
<dbReference type="GO" id="GO:0098797">
    <property type="term" value="C:plasma membrane protein complex"/>
    <property type="evidence" value="ECO:0007669"/>
    <property type="project" value="TreeGrafter"/>
</dbReference>
<dbReference type="Proteomes" id="UP000715781">
    <property type="component" value="Unassembled WGS sequence"/>
</dbReference>
<feature type="compositionally biased region" description="Basic and acidic residues" evidence="10">
    <location>
        <begin position="67"/>
        <end position="88"/>
    </location>
</feature>
<dbReference type="EMBL" id="JAHHHN010000005">
    <property type="protein sequence ID" value="MBW4561775.1"/>
    <property type="molecule type" value="Genomic_DNA"/>
</dbReference>
<evidence type="ECO:0000256" key="2">
    <source>
        <dbReference type="ARBA" id="ARBA00006555"/>
    </source>
</evidence>
<comment type="subcellular location">
    <subcellularLocation>
        <location evidence="1">Cell inner membrane</location>
        <topology evidence="1">Single-pass membrane protein</topology>
        <orientation evidence="1">Periplasmic side</orientation>
    </subcellularLocation>
</comment>
<feature type="compositionally biased region" description="Polar residues" evidence="10">
    <location>
        <begin position="209"/>
        <end position="223"/>
    </location>
</feature>
<organism evidence="13 14">
    <name type="scientific">Mojavia pulchra JT2-VF2</name>
    <dbReference type="NCBI Taxonomy" id="287848"/>
    <lineage>
        <taxon>Bacteria</taxon>
        <taxon>Bacillati</taxon>
        <taxon>Cyanobacteriota</taxon>
        <taxon>Cyanophyceae</taxon>
        <taxon>Nostocales</taxon>
        <taxon>Nostocaceae</taxon>
    </lineage>
</organism>
<keyword evidence="5" id="KW-0997">Cell inner membrane</keyword>
<protein>
    <submittedName>
        <fullName evidence="13">TonB family protein</fullName>
    </submittedName>
</protein>
<feature type="compositionally biased region" description="Basic and acidic residues" evidence="10">
    <location>
        <begin position="157"/>
        <end position="166"/>
    </location>
</feature>
<comment type="similarity">
    <text evidence="2">Belongs to the TonB family.</text>
</comment>
<dbReference type="Pfam" id="PF03544">
    <property type="entry name" value="TonB_C"/>
    <property type="match status" value="1"/>
</dbReference>
<feature type="compositionally biased region" description="Polar residues" evidence="10">
    <location>
        <begin position="488"/>
        <end position="500"/>
    </location>
</feature>
<evidence type="ECO:0000313" key="13">
    <source>
        <dbReference type="EMBL" id="MBW4561775.1"/>
    </source>
</evidence>
<name>A0A951PXN0_9NOST</name>
<keyword evidence="4" id="KW-1003">Cell membrane</keyword>
<proteinExistence type="inferred from homology"/>
<evidence type="ECO:0000313" key="14">
    <source>
        <dbReference type="Proteomes" id="UP000715781"/>
    </source>
</evidence>
<feature type="region of interest" description="Disordered" evidence="10">
    <location>
        <begin position="382"/>
        <end position="544"/>
    </location>
</feature>
<feature type="compositionally biased region" description="Basic and acidic residues" evidence="10">
    <location>
        <begin position="312"/>
        <end position="339"/>
    </location>
</feature>
<dbReference type="GO" id="GO:0015031">
    <property type="term" value="P:protein transport"/>
    <property type="evidence" value="ECO:0007669"/>
    <property type="project" value="UniProtKB-KW"/>
</dbReference>
<keyword evidence="9 11" id="KW-0472">Membrane</keyword>
<feature type="compositionally biased region" description="Low complexity" evidence="10">
    <location>
        <begin position="89"/>
        <end position="105"/>
    </location>
</feature>